<feature type="signal peptide" evidence="1">
    <location>
        <begin position="1"/>
        <end position="29"/>
    </location>
</feature>
<organism evidence="2">
    <name type="scientific">Octopus bimaculoides</name>
    <name type="common">California two-spotted octopus</name>
    <dbReference type="NCBI Taxonomy" id="37653"/>
    <lineage>
        <taxon>Eukaryota</taxon>
        <taxon>Metazoa</taxon>
        <taxon>Spiralia</taxon>
        <taxon>Lophotrochozoa</taxon>
        <taxon>Mollusca</taxon>
        <taxon>Cephalopoda</taxon>
        <taxon>Coleoidea</taxon>
        <taxon>Octopodiformes</taxon>
        <taxon>Octopoda</taxon>
        <taxon>Incirrata</taxon>
        <taxon>Octopodidae</taxon>
        <taxon>Octopus</taxon>
    </lineage>
</organism>
<accession>A0A0L8GYF1</accession>
<sequence>MLSLQSLLICVRIYCWAAKLSCFLPKISGQKHTHAHAHTRALSLSHAHTQYMLFINSR</sequence>
<dbReference type="AlphaFoldDB" id="A0A0L8GYF1"/>
<keyword evidence="1" id="KW-0732">Signal</keyword>
<name>A0A0L8GYF1_OCTBM</name>
<evidence type="ECO:0000256" key="1">
    <source>
        <dbReference type="SAM" id="SignalP"/>
    </source>
</evidence>
<evidence type="ECO:0000313" key="2">
    <source>
        <dbReference type="EMBL" id="KOF81869.1"/>
    </source>
</evidence>
<dbReference type="EMBL" id="KQ419957">
    <property type="protein sequence ID" value="KOF81869.1"/>
    <property type="molecule type" value="Genomic_DNA"/>
</dbReference>
<proteinExistence type="predicted"/>
<protein>
    <submittedName>
        <fullName evidence="2">Uncharacterized protein</fullName>
    </submittedName>
</protein>
<reference evidence="2" key="1">
    <citation type="submission" date="2015-07" db="EMBL/GenBank/DDBJ databases">
        <title>MeaNS - Measles Nucleotide Surveillance Program.</title>
        <authorList>
            <person name="Tran T."/>
            <person name="Druce J."/>
        </authorList>
    </citation>
    <scope>NUCLEOTIDE SEQUENCE</scope>
    <source>
        <strain evidence="2">UCB-OBI-ISO-001</strain>
        <tissue evidence="2">Gonad</tissue>
    </source>
</reference>
<gene>
    <name evidence="2" type="ORF">OCBIM_22026015mg</name>
</gene>
<feature type="chain" id="PRO_5005583337" evidence="1">
    <location>
        <begin position="30"/>
        <end position="58"/>
    </location>
</feature>